<keyword evidence="3" id="KW-1185">Reference proteome</keyword>
<evidence type="ECO:0000313" key="3">
    <source>
        <dbReference type="Proteomes" id="UP000838308"/>
    </source>
</evidence>
<sequence>MLGKTIMEEVILMGKWNEQAAPNNNLAPKTIKAGELVGDEAKQEFSEELSDGGERDQYIELEHKNNRKNMK</sequence>
<proteinExistence type="predicted"/>
<feature type="region of interest" description="Disordered" evidence="1">
    <location>
        <begin position="42"/>
        <end position="71"/>
    </location>
</feature>
<protein>
    <recommendedName>
        <fullName evidence="4">DUF4025 domain-containing protein</fullName>
    </recommendedName>
</protein>
<evidence type="ECO:0008006" key="4">
    <source>
        <dbReference type="Google" id="ProtNLM"/>
    </source>
</evidence>
<gene>
    <name evidence="2" type="ORF">BACCIP111895_00217</name>
</gene>
<accession>A0ABM9EKI3</accession>
<comment type="caution">
    <text evidence="2">The sequence shown here is derived from an EMBL/GenBank/DDBJ whole genome shotgun (WGS) entry which is preliminary data.</text>
</comment>
<evidence type="ECO:0000313" key="2">
    <source>
        <dbReference type="EMBL" id="CAH2713084.1"/>
    </source>
</evidence>
<dbReference type="EMBL" id="CALBWS010000001">
    <property type="protein sequence ID" value="CAH2713084.1"/>
    <property type="molecule type" value="Genomic_DNA"/>
</dbReference>
<name>A0ABM9EKI3_9BACI</name>
<organism evidence="2 3">
    <name type="scientific">Neobacillus rhizosphaerae</name>
    <dbReference type="NCBI Taxonomy" id="2880965"/>
    <lineage>
        <taxon>Bacteria</taxon>
        <taxon>Bacillati</taxon>
        <taxon>Bacillota</taxon>
        <taxon>Bacilli</taxon>
        <taxon>Bacillales</taxon>
        <taxon>Bacillaceae</taxon>
        <taxon>Neobacillus</taxon>
    </lineage>
</organism>
<dbReference type="Proteomes" id="UP000838308">
    <property type="component" value="Unassembled WGS sequence"/>
</dbReference>
<feature type="compositionally biased region" description="Basic and acidic residues" evidence="1">
    <location>
        <begin position="52"/>
        <end position="64"/>
    </location>
</feature>
<reference evidence="2" key="1">
    <citation type="submission" date="2022-04" db="EMBL/GenBank/DDBJ databases">
        <authorList>
            <person name="Criscuolo A."/>
        </authorList>
    </citation>
    <scope>NUCLEOTIDE SEQUENCE</scope>
    <source>
        <strain evidence="2">CIP111895</strain>
    </source>
</reference>
<evidence type="ECO:0000256" key="1">
    <source>
        <dbReference type="SAM" id="MobiDB-lite"/>
    </source>
</evidence>